<feature type="transmembrane region" description="Helical" evidence="1">
    <location>
        <begin position="80"/>
        <end position="100"/>
    </location>
</feature>
<evidence type="ECO:0000313" key="3">
    <source>
        <dbReference type="Proteomes" id="UP000199400"/>
    </source>
</evidence>
<dbReference type="Proteomes" id="UP000199400">
    <property type="component" value="Unassembled WGS sequence"/>
</dbReference>
<accession>A0A1I2B8K0</accession>
<keyword evidence="1" id="KW-0472">Membrane</keyword>
<gene>
    <name evidence="2" type="ORF">SAMN02745121_04530</name>
</gene>
<dbReference type="AlphaFoldDB" id="A0A1I2B8K0"/>
<keyword evidence="3" id="KW-1185">Reference proteome</keyword>
<name>A0A1I2B8K0_9BACT</name>
<reference evidence="3" key="1">
    <citation type="submission" date="2016-10" db="EMBL/GenBank/DDBJ databases">
        <authorList>
            <person name="Varghese N."/>
            <person name="Submissions S."/>
        </authorList>
    </citation>
    <scope>NUCLEOTIDE SEQUENCE [LARGE SCALE GENOMIC DNA]</scope>
    <source>
        <strain evidence="3">ATCC 25963</strain>
    </source>
</reference>
<dbReference type="OrthoDB" id="5519918at2"/>
<dbReference type="EMBL" id="FOMX01000015">
    <property type="protein sequence ID" value="SFE52484.1"/>
    <property type="molecule type" value="Genomic_DNA"/>
</dbReference>
<evidence type="ECO:0000313" key="2">
    <source>
        <dbReference type="EMBL" id="SFE52484.1"/>
    </source>
</evidence>
<sequence>MLRSRIVAVAAAVSLGGLALVPGYAAASPYLVDFAARGDNPADDVSTDVREAIVEQVPMGEALPAPRAPPALAAPPEDGLGLLITGFSMFTASYLLAAWTGALVHDGLTGCNGTREQCREIGKALMIPFAGPIMAAQEIDGVSETASLFLVSSIQIATFTVGLVGAVRQWRYKRWERRAGGLPLGESGLAVQPMPRLDGGGLGLHYRF</sequence>
<feature type="transmembrane region" description="Helical" evidence="1">
    <location>
        <begin position="121"/>
        <end position="139"/>
    </location>
</feature>
<feature type="transmembrane region" description="Helical" evidence="1">
    <location>
        <begin position="145"/>
        <end position="167"/>
    </location>
</feature>
<protein>
    <submittedName>
        <fullName evidence="2">Uncharacterized protein</fullName>
    </submittedName>
</protein>
<proteinExistence type="predicted"/>
<keyword evidence="1" id="KW-0812">Transmembrane</keyword>
<dbReference type="RefSeq" id="WP_096326488.1">
    <property type="nucleotide sequence ID" value="NZ_FOMX01000015.1"/>
</dbReference>
<evidence type="ECO:0000256" key="1">
    <source>
        <dbReference type="SAM" id="Phobius"/>
    </source>
</evidence>
<organism evidence="2 3">
    <name type="scientific">Nannocystis exedens</name>
    <dbReference type="NCBI Taxonomy" id="54"/>
    <lineage>
        <taxon>Bacteria</taxon>
        <taxon>Pseudomonadati</taxon>
        <taxon>Myxococcota</taxon>
        <taxon>Polyangia</taxon>
        <taxon>Nannocystales</taxon>
        <taxon>Nannocystaceae</taxon>
        <taxon>Nannocystis</taxon>
    </lineage>
</organism>
<keyword evidence="1" id="KW-1133">Transmembrane helix</keyword>